<evidence type="ECO:0000256" key="1">
    <source>
        <dbReference type="ARBA" id="ARBA00006484"/>
    </source>
</evidence>
<dbReference type="Gene3D" id="3.40.50.720">
    <property type="entry name" value="NAD(P)-binding Rossmann-like Domain"/>
    <property type="match status" value="1"/>
</dbReference>
<organism evidence="3 4">
    <name type="scientific">Fusarium albosuccineum</name>
    <dbReference type="NCBI Taxonomy" id="1237068"/>
    <lineage>
        <taxon>Eukaryota</taxon>
        <taxon>Fungi</taxon>
        <taxon>Dikarya</taxon>
        <taxon>Ascomycota</taxon>
        <taxon>Pezizomycotina</taxon>
        <taxon>Sordariomycetes</taxon>
        <taxon>Hypocreomycetidae</taxon>
        <taxon>Hypocreales</taxon>
        <taxon>Nectriaceae</taxon>
        <taxon>Fusarium</taxon>
        <taxon>Fusarium decemcellulare species complex</taxon>
    </lineage>
</organism>
<dbReference type="PRINTS" id="PR00081">
    <property type="entry name" value="GDHRDH"/>
</dbReference>
<dbReference type="PANTHER" id="PTHR48107">
    <property type="entry name" value="NADPH-DEPENDENT ALDEHYDE REDUCTASE-LIKE PROTEIN, CHLOROPLASTIC-RELATED"/>
    <property type="match status" value="1"/>
</dbReference>
<dbReference type="OrthoDB" id="47007at2759"/>
<evidence type="ECO:0000256" key="2">
    <source>
        <dbReference type="ARBA" id="ARBA00023002"/>
    </source>
</evidence>
<gene>
    <name evidence="3" type="ORF">FALBO_12287</name>
</gene>
<keyword evidence="2" id="KW-0560">Oxidoreductase</keyword>
<dbReference type="InterPro" id="IPR036291">
    <property type="entry name" value="NAD(P)-bd_dom_sf"/>
</dbReference>
<dbReference type="GO" id="GO:0016614">
    <property type="term" value="F:oxidoreductase activity, acting on CH-OH group of donors"/>
    <property type="evidence" value="ECO:0007669"/>
    <property type="project" value="UniProtKB-ARBA"/>
</dbReference>
<dbReference type="InterPro" id="IPR002347">
    <property type="entry name" value="SDR_fam"/>
</dbReference>
<accession>A0A8H4P392</accession>
<comment type="caution">
    <text evidence="3">The sequence shown here is derived from an EMBL/GenBank/DDBJ whole genome shotgun (WGS) entry which is preliminary data.</text>
</comment>
<comment type="similarity">
    <text evidence="1">Belongs to the short-chain dehydrogenases/reductases (SDR) family.</text>
</comment>
<dbReference type="SUPFAM" id="SSF51735">
    <property type="entry name" value="NAD(P)-binding Rossmann-fold domains"/>
    <property type="match status" value="1"/>
</dbReference>
<sequence>MSTSCSSEQPWSLAGKTAIVTGGSRGIGRAIAVHFARKGLDKIAITYASNSEAAQVTLDECSRLGVSQAIAIQADVLDPQFGSLVIQKDLEGLGTTTIDIVVNNAVVTAMKFYRPVTETSSELFSQLMQGNVYPSMALTLESMARFPPKGGRVINISSAAARMGNPSPTFVHGATKAALESITRSCASEFGISTGAMFTSVSVGTTATEAFEAAKETVPEEYLNAQMNSATASRRIGTPEDIAYIVGFLASEEARWINGASISANGGMKEVLAALG</sequence>
<reference evidence="3 4" key="1">
    <citation type="submission" date="2020-01" db="EMBL/GenBank/DDBJ databases">
        <title>Identification and distribution of gene clusters putatively required for synthesis of sphingolipid metabolism inhibitors in phylogenetically diverse species of the filamentous fungus Fusarium.</title>
        <authorList>
            <person name="Kim H.-S."/>
            <person name="Busman M."/>
            <person name="Brown D.W."/>
            <person name="Divon H."/>
            <person name="Uhlig S."/>
            <person name="Proctor R.H."/>
        </authorList>
    </citation>
    <scope>NUCLEOTIDE SEQUENCE [LARGE SCALE GENOMIC DNA]</scope>
    <source>
        <strain evidence="3 4">NRRL 20459</strain>
    </source>
</reference>
<evidence type="ECO:0000313" key="4">
    <source>
        <dbReference type="Proteomes" id="UP000554235"/>
    </source>
</evidence>
<dbReference type="AlphaFoldDB" id="A0A8H4P392"/>
<protein>
    <submittedName>
        <fullName evidence="3">Short-chain dehydrogenase reductase sdr</fullName>
    </submittedName>
</protein>
<evidence type="ECO:0000313" key="3">
    <source>
        <dbReference type="EMBL" id="KAF4460904.1"/>
    </source>
</evidence>
<dbReference type="PRINTS" id="PR00080">
    <property type="entry name" value="SDRFAMILY"/>
</dbReference>
<dbReference type="Pfam" id="PF13561">
    <property type="entry name" value="adh_short_C2"/>
    <property type="match status" value="1"/>
</dbReference>
<dbReference type="Proteomes" id="UP000554235">
    <property type="component" value="Unassembled WGS sequence"/>
</dbReference>
<dbReference type="PANTHER" id="PTHR48107:SF7">
    <property type="entry name" value="RE15974P"/>
    <property type="match status" value="1"/>
</dbReference>
<name>A0A8H4P392_9HYPO</name>
<proteinExistence type="inferred from homology"/>
<dbReference type="EMBL" id="JAADYS010001828">
    <property type="protein sequence ID" value="KAF4460904.1"/>
    <property type="molecule type" value="Genomic_DNA"/>
</dbReference>
<keyword evidence="4" id="KW-1185">Reference proteome</keyword>